<dbReference type="Gene3D" id="2.60.40.2310">
    <property type="match status" value="1"/>
</dbReference>
<dbReference type="SUPFAM" id="SSF52743">
    <property type="entry name" value="Subtilisin-like"/>
    <property type="match status" value="1"/>
</dbReference>
<evidence type="ECO:0000259" key="14">
    <source>
        <dbReference type="Pfam" id="PF17766"/>
    </source>
</evidence>
<comment type="similarity">
    <text evidence="3 11">Belongs to the peptidase S8 family.</text>
</comment>
<dbReference type="Pfam" id="PF17766">
    <property type="entry name" value="fn3_6"/>
    <property type="match status" value="1"/>
</dbReference>
<dbReference type="Gene3D" id="3.30.70.80">
    <property type="entry name" value="Peptidase S8 propeptide/proteinase inhibitor I9"/>
    <property type="match status" value="1"/>
</dbReference>
<feature type="domain" description="Subtilisin-like protease fibronectin type-III" evidence="14">
    <location>
        <begin position="608"/>
        <end position="705"/>
    </location>
</feature>
<dbReference type="InterPro" id="IPR045051">
    <property type="entry name" value="SBT"/>
</dbReference>
<dbReference type="FunFam" id="3.30.70.80:FF:000002">
    <property type="entry name" value="Subtilisin-like protease SBT5.3"/>
    <property type="match status" value="1"/>
</dbReference>
<dbReference type="InterPro" id="IPR010259">
    <property type="entry name" value="S8pro/Inhibitor_I9"/>
</dbReference>
<evidence type="ECO:0000256" key="1">
    <source>
        <dbReference type="ARBA" id="ARBA00002076"/>
    </source>
</evidence>
<evidence type="ECO:0008006" key="17">
    <source>
        <dbReference type="Google" id="ProtNLM"/>
    </source>
</evidence>
<keyword evidence="10" id="KW-0325">Glycoprotein</keyword>
<feature type="domain" description="Inhibitor I9" evidence="13">
    <location>
        <begin position="41"/>
        <end position="115"/>
    </location>
</feature>
<dbReference type="GO" id="GO:0009610">
    <property type="term" value="P:response to symbiotic fungus"/>
    <property type="evidence" value="ECO:0007669"/>
    <property type="project" value="UniProtKB-ARBA"/>
</dbReference>
<dbReference type="InterPro" id="IPR041469">
    <property type="entry name" value="Subtilisin-like_FN3"/>
</dbReference>
<evidence type="ECO:0000256" key="10">
    <source>
        <dbReference type="ARBA" id="ARBA00023180"/>
    </source>
</evidence>
<evidence type="ECO:0000256" key="7">
    <source>
        <dbReference type="ARBA" id="ARBA00022729"/>
    </source>
</evidence>
<evidence type="ECO:0000259" key="13">
    <source>
        <dbReference type="Pfam" id="PF05922"/>
    </source>
</evidence>
<dbReference type="GO" id="GO:0004252">
    <property type="term" value="F:serine-type endopeptidase activity"/>
    <property type="evidence" value="ECO:0007669"/>
    <property type="project" value="UniProtKB-UniRule"/>
</dbReference>
<name>A0AAN9MBH5_CANGL</name>
<dbReference type="Gene3D" id="3.50.30.30">
    <property type="match status" value="1"/>
</dbReference>
<dbReference type="Pfam" id="PF00082">
    <property type="entry name" value="Peptidase_S8"/>
    <property type="match status" value="1"/>
</dbReference>
<comment type="caution">
    <text evidence="15">The sequence shown here is derived from an EMBL/GenBank/DDBJ whole genome shotgun (WGS) entry which is preliminary data.</text>
</comment>
<dbReference type="InterPro" id="IPR022398">
    <property type="entry name" value="Peptidase_S8_His-AS"/>
</dbReference>
<dbReference type="InterPro" id="IPR000209">
    <property type="entry name" value="Peptidase_S8/S53_dom"/>
</dbReference>
<dbReference type="CDD" id="cd02120">
    <property type="entry name" value="PA_subtilisin_like"/>
    <property type="match status" value="1"/>
</dbReference>
<evidence type="ECO:0000256" key="11">
    <source>
        <dbReference type="PROSITE-ProRule" id="PRU01240"/>
    </source>
</evidence>
<dbReference type="GO" id="GO:0006508">
    <property type="term" value="P:proteolysis"/>
    <property type="evidence" value="ECO:0007669"/>
    <property type="project" value="UniProtKB-KW"/>
</dbReference>
<dbReference type="PROSITE" id="PS51892">
    <property type="entry name" value="SUBTILASE"/>
    <property type="match status" value="1"/>
</dbReference>
<dbReference type="InterPro" id="IPR034197">
    <property type="entry name" value="Peptidases_S8_3"/>
</dbReference>
<proteinExistence type="inferred from homology"/>
<evidence type="ECO:0000313" key="16">
    <source>
        <dbReference type="Proteomes" id="UP001367508"/>
    </source>
</evidence>
<keyword evidence="6 11" id="KW-0645">Protease</keyword>
<organism evidence="15 16">
    <name type="scientific">Canavalia gladiata</name>
    <name type="common">Sword bean</name>
    <name type="synonym">Dolichos gladiatus</name>
    <dbReference type="NCBI Taxonomy" id="3824"/>
    <lineage>
        <taxon>Eukaryota</taxon>
        <taxon>Viridiplantae</taxon>
        <taxon>Streptophyta</taxon>
        <taxon>Embryophyta</taxon>
        <taxon>Tracheophyta</taxon>
        <taxon>Spermatophyta</taxon>
        <taxon>Magnoliopsida</taxon>
        <taxon>eudicotyledons</taxon>
        <taxon>Gunneridae</taxon>
        <taxon>Pentapetalae</taxon>
        <taxon>rosids</taxon>
        <taxon>fabids</taxon>
        <taxon>Fabales</taxon>
        <taxon>Fabaceae</taxon>
        <taxon>Papilionoideae</taxon>
        <taxon>50 kb inversion clade</taxon>
        <taxon>NPAAA clade</taxon>
        <taxon>indigoferoid/millettioid clade</taxon>
        <taxon>Phaseoleae</taxon>
        <taxon>Canavalia</taxon>
    </lineage>
</organism>
<keyword evidence="16" id="KW-1185">Reference proteome</keyword>
<evidence type="ECO:0000256" key="6">
    <source>
        <dbReference type="ARBA" id="ARBA00022670"/>
    </source>
</evidence>
<dbReference type="GO" id="GO:0048046">
    <property type="term" value="C:apoplast"/>
    <property type="evidence" value="ECO:0007669"/>
    <property type="project" value="UniProtKB-SubCell"/>
</dbReference>
<feature type="active site" description="Charge relay system" evidence="11">
    <location>
        <position position="153"/>
    </location>
</feature>
<evidence type="ECO:0000256" key="4">
    <source>
        <dbReference type="ARBA" id="ARBA00022523"/>
    </source>
</evidence>
<accession>A0AAN9MBH5</accession>
<sequence>MKDKSIFLHFFYTLLLLLGSSVNIILVVNGSNDNANHKEIYIVYMGAAHSTNASLRNDHTQILNSVLRRNEKALVRNYKHGFSGFAARLSKEEANKIAQKPGVVSVFLDPILKLHTTNSWNFLKHQTPVKINTNANTASNSSTSSNTIIGIFDSGIWPEAASFTDKGIGPIPSRWKGKCMTTNFFNSSNCNKKLIGARYYADDRDSTVRDTIGHGTHVASTAVGVAVTNASYYGLGAGIATGGSPESRLAVYKVCSFFGCSGSTVLAAFDDAIADGVDIISLSLGSPASSRPNLMDDPIAIGAFHAVERGILVVCSAGNDGPNSATVTNDSPWILTVAASSTDRDFQSNIVLDGNKIIKGKAINFSPLSHSPKYPLIDGESAKTSDATPAEARRCHPNSLAGKKVKGKIVVCDGINDIYSTTLKVDMVKREEGVGLIHITNKNWAAISNYGDFPATEISPKDATTILHYINSTSNPLATILPTITVLDYKPAPEVMFFSSRGPATLSKSILKKSKTSYLSNVAIQNNNLKAPITTDSGSIATPYDYGAGEITISRSLQPGLVYETSTIDYLNYLCYIGLDLTTVKIISRTVPRNFSCPKDSSSDHISNINYPSIAISNFNGTKVVNVSRTVTNVGEEKETIYSSVVDAPSGVNVTLTPDKLHFTNGSKTLSYQVIFSSTLTSLKEDLFGSITWSNGKSIVRSPFVLTN</sequence>
<comment type="function">
    <text evidence="1">Required for arbuscular mycorrhiza (AM) development during AM symbiosis with AM fungi (e.g. Glomeromycota intraradices).</text>
</comment>
<evidence type="ECO:0000256" key="2">
    <source>
        <dbReference type="ARBA" id="ARBA00004271"/>
    </source>
</evidence>
<comment type="subcellular location">
    <subcellularLocation>
        <location evidence="2">Secreted</location>
        <location evidence="2">Extracellular space</location>
        <location evidence="2">Apoplast</location>
    </subcellularLocation>
</comment>
<keyword evidence="8 11" id="KW-0378">Hydrolase</keyword>
<evidence type="ECO:0000256" key="9">
    <source>
        <dbReference type="ARBA" id="ARBA00022825"/>
    </source>
</evidence>
<dbReference type="PROSITE" id="PS00137">
    <property type="entry name" value="SUBTILASE_HIS"/>
    <property type="match status" value="1"/>
</dbReference>
<dbReference type="InterPro" id="IPR036852">
    <property type="entry name" value="Peptidase_S8/S53_dom_sf"/>
</dbReference>
<dbReference type="AlphaFoldDB" id="A0AAN9MBH5"/>
<dbReference type="EMBL" id="JAYMYQ010000002">
    <property type="protein sequence ID" value="KAK7351765.1"/>
    <property type="molecule type" value="Genomic_DNA"/>
</dbReference>
<feature type="active site" description="Charge relay system" evidence="11">
    <location>
        <position position="381"/>
    </location>
</feature>
<dbReference type="Pfam" id="PF05922">
    <property type="entry name" value="Inhibitor_I9"/>
    <property type="match status" value="1"/>
</dbReference>
<dbReference type="Gene3D" id="3.40.50.200">
    <property type="entry name" value="Peptidase S8/S53 domain"/>
    <property type="match status" value="1"/>
</dbReference>
<evidence type="ECO:0000259" key="12">
    <source>
        <dbReference type="Pfam" id="PF00082"/>
    </source>
</evidence>
<dbReference type="Proteomes" id="UP001367508">
    <property type="component" value="Unassembled WGS sequence"/>
</dbReference>
<keyword evidence="4" id="KW-0052">Apoplast</keyword>
<evidence type="ECO:0000256" key="5">
    <source>
        <dbReference type="ARBA" id="ARBA00022525"/>
    </source>
</evidence>
<dbReference type="PANTHER" id="PTHR10795">
    <property type="entry name" value="PROPROTEIN CONVERTASE SUBTILISIN/KEXIN"/>
    <property type="match status" value="1"/>
</dbReference>
<feature type="active site" description="Charge relay system" evidence="11">
    <location>
        <position position="214"/>
    </location>
</feature>
<dbReference type="InterPro" id="IPR037045">
    <property type="entry name" value="S8pro/Inhibitor_I9_sf"/>
</dbReference>
<evidence type="ECO:0000313" key="15">
    <source>
        <dbReference type="EMBL" id="KAK7351765.1"/>
    </source>
</evidence>
<gene>
    <name evidence="15" type="ORF">VNO77_11449</name>
</gene>
<dbReference type="CDD" id="cd04852">
    <property type="entry name" value="Peptidases_S8_3"/>
    <property type="match status" value="1"/>
</dbReference>
<keyword evidence="5" id="KW-0964">Secreted</keyword>
<protein>
    <recommendedName>
        <fullName evidence="17">Tripeptidyl-peptidase II</fullName>
    </recommendedName>
</protein>
<keyword evidence="7" id="KW-0732">Signal</keyword>
<evidence type="ECO:0000256" key="8">
    <source>
        <dbReference type="ARBA" id="ARBA00022801"/>
    </source>
</evidence>
<keyword evidence="9 11" id="KW-0720">Serine protease</keyword>
<reference evidence="15 16" key="1">
    <citation type="submission" date="2024-01" db="EMBL/GenBank/DDBJ databases">
        <title>The genomes of 5 underutilized Papilionoideae crops provide insights into root nodulation and disease resistanc.</title>
        <authorList>
            <person name="Jiang F."/>
        </authorList>
    </citation>
    <scope>NUCLEOTIDE SEQUENCE [LARGE SCALE GENOMIC DNA]</scope>
    <source>
        <strain evidence="15">LVBAO_FW01</strain>
        <tissue evidence="15">Leaves</tissue>
    </source>
</reference>
<feature type="domain" description="Peptidase S8/S53" evidence="12">
    <location>
        <begin position="145"/>
        <end position="461"/>
    </location>
</feature>
<dbReference type="FunFam" id="3.50.30.30:FF:000005">
    <property type="entry name" value="subtilisin-like protease SBT1.5"/>
    <property type="match status" value="1"/>
</dbReference>
<evidence type="ECO:0000256" key="3">
    <source>
        <dbReference type="ARBA" id="ARBA00011073"/>
    </source>
</evidence>